<dbReference type="Gene3D" id="2.170.130.10">
    <property type="entry name" value="TonB-dependent receptor, plug domain"/>
    <property type="match status" value="1"/>
</dbReference>
<comment type="subcellular location">
    <subcellularLocation>
        <location evidence="1">Cell outer membrane</location>
    </subcellularLocation>
</comment>
<evidence type="ECO:0000256" key="1">
    <source>
        <dbReference type="ARBA" id="ARBA00004442"/>
    </source>
</evidence>
<evidence type="ECO:0000256" key="3">
    <source>
        <dbReference type="ARBA" id="ARBA00023237"/>
    </source>
</evidence>
<dbReference type="EMBL" id="WIOL01000004">
    <property type="protein sequence ID" value="MQT17944.1"/>
    <property type="molecule type" value="Genomic_DNA"/>
</dbReference>
<feature type="signal peptide" evidence="5">
    <location>
        <begin position="1"/>
        <end position="25"/>
    </location>
</feature>
<organism evidence="6 7">
    <name type="scientific">Sandarakinorhabdus fusca</name>
    <dbReference type="NCBI Taxonomy" id="1439888"/>
    <lineage>
        <taxon>Bacteria</taxon>
        <taxon>Pseudomonadati</taxon>
        <taxon>Pseudomonadota</taxon>
        <taxon>Alphaproteobacteria</taxon>
        <taxon>Sphingomonadales</taxon>
        <taxon>Sphingosinicellaceae</taxon>
        <taxon>Sandarakinorhabdus</taxon>
    </lineage>
</organism>
<keyword evidence="6" id="KW-0675">Receptor</keyword>
<evidence type="ECO:0000256" key="4">
    <source>
        <dbReference type="SAM" id="MobiDB-lite"/>
    </source>
</evidence>
<feature type="compositionally biased region" description="Gly residues" evidence="4">
    <location>
        <begin position="713"/>
        <end position="745"/>
    </location>
</feature>
<proteinExistence type="predicted"/>
<dbReference type="SUPFAM" id="SSF56935">
    <property type="entry name" value="Porins"/>
    <property type="match status" value="1"/>
</dbReference>
<dbReference type="InterPro" id="IPR037066">
    <property type="entry name" value="Plug_dom_sf"/>
</dbReference>
<protein>
    <submittedName>
        <fullName evidence="6">TonB-dependent receptor</fullName>
    </submittedName>
</protein>
<dbReference type="PANTHER" id="PTHR47234">
    <property type="match status" value="1"/>
</dbReference>
<evidence type="ECO:0000313" key="6">
    <source>
        <dbReference type="EMBL" id="MQT17944.1"/>
    </source>
</evidence>
<reference evidence="6 7" key="1">
    <citation type="submission" date="2019-09" db="EMBL/GenBank/DDBJ databases">
        <title>Polymorphobacter sp. isolated from a lake in China.</title>
        <authorList>
            <person name="Liu Z."/>
        </authorList>
    </citation>
    <scope>NUCLEOTIDE SEQUENCE [LARGE SCALE GENOMIC DNA]</scope>
    <source>
        <strain evidence="6 7">D40P</strain>
    </source>
</reference>
<evidence type="ECO:0000256" key="2">
    <source>
        <dbReference type="ARBA" id="ARBA00023136"/>
    </source>
</evidence>
<accession>A0A7C9KNR8</accession>
<dbReference type="GO" id="GO:0009279">
    <property type="term" value="C:cell outer membrane"/>
    <property type="evidence" value="ECO:0007669"/>
    <property type="project" value="UniProtKB-SubCell"/>
</dbReference>
<feature type="chain" id="PRO_5028852013" evidence="5">
    <location>
        <begin position="26"/>
        <end position="913"/>
    </location>
</feature>
<comment type="caution">
    <text evidence="6">The sequence shown here is derived from an EMBL/GenBank/DDBJ whole genome shotgun (WGS) entry which is preliminary data.</text>
</comment>
<dbReference type="InterPro" id="IPR036942">
    <property type="entry name" value="Beta-barrel_TonB_sf"/>
</dbReference>
<sequence>MKGSAPRVAAPLLLALTTFSAPLLAQEPASVPVAAAPPVPTPDPGEDEEIVVTGTRERGAVVGDIPPEIQLRPADIRAFGASSIADLVAELAPQLASGRGRGGEAPVVLINGRRVSGFAEIRNFPPEALARVDILPEEVALKYGYAADQRVINFVLRERFRAFTGDVDIGGPTGGDRQSYKGQGNWLRIRKDQRISLEGAITRDTALLESDRDILSSAPLRPFDLAGNVTAIVPGQAIDPALSALARSPVTVAAVPAAAATAAAPLSAFAGGANAPNATDIGRYRTLLPDNRAATLAGSYATAFGDVSATFSGGLDIASTESRQGLPGVSLTLPAGNPFSPFGNDVLVNRYGPGALIQTNDNWTGRAGLSLNGVVSRWQWALTGNYNHSESTTLTDRSLDVSAAQARILAGDPGLNVFGPAAVTGGIVQDRAHSNTDNGDLALVASGTVVALPAGPLTGSVKVGGQALSLRSDATRLGNEQFTSLSRSQGNFQGSFDLPLTSRRNEILPAIGDLSVNFNAAIDQLSDFGTLTTTGYGLNWKPRPGIVLIASVTNQEGAPSVQQLGNPQLVTPNIRVFDFRTGTTAIISRIDGGNAALTSDSRRVFKLGATLKPFSARDLTISANFIKSRIRNPIASFPTATAELEAAFPDRFVRDAGGQLIAIDNRAVNFAESDREELRWGFTFSQPLKASAAEQAQAAARRAAFEARRAAGEGPGGAGGARAGGPPGGPPAGRGGGGGFGGRGGGGAEGRLQLSLFHTWHLRDRIVIRDGVPVLDLLNGSATGSSGGQPRHEIEMRAGFGKSGVGGRLSLNWQSGTQVLADPTGATTAPGDLRFSGLATLNLRLFADLGQRPALVQRAPWLRGSRISLAVNNITDARLDVRDRSGTVPIGYQPDLINPLGRTLTLSLRKLFF</sequence>
<name>A0A7C9KNR8_9SPHN</name>
<keyword evidence="3" id="KW-0998">Cell outer membrane</keyword>
<keyword evidence="5" id="KW-0732">Signal</keyword>
<dbReference type="AlphaFoldDB" id="A0A7C9KNR8"/>
<gene>
    <name evidence="6" type="ORF">F3168_11815</name>
</gene>
<evidence type="ECO:0000313" key="7">
    <source>
        <dbReference type="Proteomes" id="UP000481327"/>
    </source>
</evidence>
<dbReference type="Gene3D" id="2.40.170.20">
    <property type="entry name" value="TonB-dependent receptor, beta-barrel domain"/>
    <property type="match status" value="1"/>
</dbReference>
<dbReference type="Proteomes" id="UP000481327">
    <property type="component" value="Unassembled WGS sequence"/>
</dbReference>
<feature type="region of interest" description="Disordered" evidence="4">
    <location>
        <begin position="701"/>
        <end position="745"/>
    </location>
</feature>
<keyword evidence="7" id="KW-1185">Reference proteome</keyword>
<keyword evidence="2" id="KW-0472">Membrane</keyword>
<evidence type="ECO:0000256" key="5">
    <source>
        <dbReference type="SAM" id="SignalP"/>
    </source>
</evidence>
<dbReference type="PANTHER" id="PTHR47234:SF3">
    <property type="entry name" value="SECRETIN_TONB SHORT N-TERMINAL DOMAIN-CONTAINING PROTEIN"/>
    <property type="match status" value="1"/>
</dbReference>